<dbReference type="SUPFAM" id="SSF52833">
    <property type="entry name" value="Thioredoxin-like"/>
    <property type="match status" value="1"/>
</dbReference>
<dbReference type="InterPro" id="IPR000866">
    <property type="entry name" value="AhpC/TSA"/>
</dbReference>
<dbReference type="OrthoDB" id="9815205at2"/>
<dbReference type="Proteomes" id="UP000007364">
    <property type="component" value="Unassembled WGS sequence"/>
</dbReference>
<gene>
    <name evidence="2" type="ORF">I215_08496</name>
</gene>
<dbReference type="RefSeq" id="WP_008991554.1">
    <property type="nucleotide sequence ID" value="NZ_AMSG01000009.1"/>
</dbReference>
<dbReference type="PROSITE" id="PS51352">
    <property type="entry name" value="THIOREDOXIN_2"/>
    <property type="match status" value="1"/>
</dbReference>
<dbReference type="CDD" id="cd02966">
    <property type="entry name" value="TlpA_like_family"/>
    <property type="match status" value="1"/>
</dbReference>
<keyword evidence="3" id="KW-1185">Reference proteome</keyword>
<accession>K2PRW3</accession>
<reference evidence="2 3" key="1">
    <citation type="journal article" date="2012" name="J. Bacteriol.">
        <title>Genome Sequence of Galbibacter marinum Type Strain ck-I2-15.</title>
        <authorList>
            <person name="Lai Q."/>
            <person name="Li C."/>
            <person name="Shao Z."/>
        </authorList>
    </citation>
    <scope>NUCLEOTIDE SEQUENCE [LARGE SCALE GENOMIC DNA]</scope>
    <source>
        <strain evidence="3">ck-I2-15</strain>
    </source>
</reference>
<sequence>MKLNKSQIQNIIFLAVIVVILFTPLGTEIKVQMNRLLAFSPSVVQVEDQEKVNTYHWDLQSLEGNAFNFTQTKGEVVLLNFWATWCPPCIAEMPSMQELYNHYGDQITFVFVSQEPKEKIQGFLDKHQYNFPVYQAISSPPTIFSYKSIPQTYLIDKAGNVVINKNGAANWNSQSVRQTISELLNR</sequence>
<dbReference type="EMBL" id="AMSG01000009">
    <property type="protein sequence ID" value="EKF55270.1"/>
    <property type="molecule type" value="Genomic_DNA"/>
</dbReference>
<dbReference type="STRING" id="555500.I215_08496"/>
<dbReference type="InterPro" id="IPR013766">
    <property type="entry name" value="Thioredoxin_domain"/>
</dbReference>
<dbReference type="GO" id="GO:0016491">
    <property type="term" value="F:oxidoreductase activity"/>
    <property type="evidence" value="ECO:0007669"/>
    <property type="project" value="InterPro"/>
</dbReference>
<dbReference type="eggNOG" id="COG0526">
    <property type="taxonomic scope" value="Bacteria"/>
</dbReference>
<name>K2PRW3_9FLAO</name>
<dbReference type="Gene3D" id="3.40.30.10">
    <property type="entry name" value="Glutaredoxin"/>
    <property type="match status" value="1"/>
</dbReference>
<dbReference type="PANTHER" id="PTHR42852:SF17">
    <property type="entry name" value="THIOREDOXIN-LIKE PROTEIN HI_1115"/>
    <property type="match status" value="1"/>
</dbReference>
<dbReference type="Pfam" id="PF00578">
    <property type="entry name" value="AhpC-TSA"/>
    <property type="match status" value="1"/>
</dbReference>
<feature type="domain" description="Thioredoxin" evidence="1">
    <location>
        <begin position="34"/>
        <end position="185"/>
    </location>
</feature>
<dbReference type="InterPro" id="IPR050553">
    <property type="entry name" value="Thioredoxin_ResA/DsbE_sf"/>
</dbReference>
<dbReference type="AlphaFoldDB" id="K2PRW3"/>
<dbReference type="InterPro" id="IPR036249">
    <property type="entry name" value="Thioredoxin-like_sf"/>
</dbReference>
<comment type="caution">
    <text evidence="2">The sequence shown here is derived from an EMBL/GenBank/DDBJ whole genome shotgun (WGS) entry which is preliminary data.</text>
</comment>
<proteinExistence type="predicted"/>
<evidence type="ECO:0000313" key="2">
    <source>
        <dbReference type="EMBL" id="EKF55270.1"/>
    </source>
</evidence>
<protein>
    <submittedName>
        <fullName evidence="2">Redoxin domain-containing protein</fullName>
    </submittedName>
</protein>
<organism evidence="2 3">
    <name type="scientific">Galbibacter marinus</name>
    <dbReference type="NCBI Taxonomy" id="555500"/>
    <lineage>
        <taxon>Bacteria</taxon>
        <taxon>Pseudomonadati</taxon>
        <taxon>Bacteroidota</taxon>
        <taxon>Flavobacteriia</taxon>
        <taxon>Flavobacteriales</taxon>
        <taxon>Flavobacteriaceae</taxon>
        <taxon>Galbibacter</taxon>
    </lineage>
</organism>
<evidence type="ECO:0000259" key="1">
    <source>
        <dbReference type="PROSITE" id="PS51352"/>
    </source>
</evidence>
<evidence type="ECO:0000313" key="3">
    <source>
        <dbReference type="Proteomes" id="UP000007364"/>
    </source>
</evidence>
<dbReference type="GO" id="GO:0016209">
    <property type="term" value="F:antioxidant activity"/>
    <property type="evidence" value="ECO:0007669"/>
    <property type="project" value="InterPro"/>
</dbReference>
<dbReference type="PANTHER" id="PTHR42852">
    <property type="entry name" value="THIOL:DISULFIDE INTERCHANGE PROTEIN DSBE"/>
    <property type="match status" value="1"/>
</dbReference>